<name>A0AAD4X6L0_9MAGN</name>
<organism evidence="2 3">
    <name type="scientific">Papaver atlanticum</name>
    <dbReference type="NCBI Taxonomy" id="357466"/>
    <lineage>
        <taxon>Eukaryota</taxon>
        <taxon>Viridiplantae</taxon>
        <taxon>Streptophyta</taxon>
        <taxon>Embryophyta</taxon>
        <taxon>Tracheophyta</taxon>
        <taxon>Spermatophyta</taxon>
        <taxon>Magnoliopsida</taxon>
        <taxon>Ranunculales</taxon>
        <taxon>Papaveraceae</taxon>
        <taxon>Papaveroideae</taxon>
        <taxon>Papaver</taxon>
    </lineage>
</organism>
<proteinExistence type="predicted"/>
<accession>A0AAD4X6L0</accession>
<evidence type="ECO:0000313" key="2">
    <source>
        <dbReference type="EMBL" id="KAI3853731.1"/>
    </source>
</evidence>
<protein>
    <submittedName>
        <fullName evidence="2">Uncharacterized protein</fullName>
    </submittedName>
</protein>
<evidence type="ECO:0000313" key="3">
    <source>
        <dbReference type="Proteomes" id="UP001202328"/>
    </source>
</evidence>
<reference evidence="2" key="1">
    <citation type="submission" date="2022-04" db="EMBL/GenBank/DDBJ databases">
        <title>A functionally conserved STORR gene fusion in Papaver species that diverged 16.8 million years ago.</title>
        <authorList>
            <person name="Catania T."/>
        </authorList>
    </citation>
    <scope>NUCLEOTIDE SEQUENCE</scope>
    <source>
        <strain evidence="2">S-188037</strain>
    </source>
</reference>
<sequence length="67" mass="7251">MDANSVTPRATGDQIKKASALVRHVDQFANPEEDGENSSKRSDQEPALTKPVDALEMSSETAPASHW</sequence>
<dbReference type="Proteomes" id="UP001202328">
    <property type="component" value="Unassembled WGS sequence"/>
</dbReference>
<gene>
    <name evidence="2" type="ORF">MKW98_025248</name>
</gene>
<dbReference type="AlphaFoldDB" id="A0AAD4X6L0"/>
<dbReference type="EMBL" id="JAJJMB010015535">
    <property type="protein sequence ID" value="KAI3853731.1"/>
    <property type="molecule type" value="Genomic_DNA"/>
</dbReference>
<comment type="caution">
    <text evidence="2">The sequence shown here is derived from an EMBL/GenBank/DDBJ whole genome shotgun (WGS) entry which is preliminary data.</text>
</comment>
<feature type="compositionally biased region" description="Polar residues" evidence="1">
    <location>
        <begin position="58"/>
        <end position="67"/>
    </location>
</feature>
<feature type="region of interest" description="Disordered" evidence="1">
    <location>
        <begin position="27"/>
        <end position="67"/>
    </location>
</feature>
<keyword evidence="3" id="KW-1185">Reference proteome</keyword>
<evidence type="ECO:0000256" key="1">
    <source>
        <dbReference type="SAM" id="MobiDB-lite"/>
    </source>
</evidence>